<gene>
    <name evidence="2" type="ORF">B0J12DRAFT_705697</name>
</gene>
<name>A0ABQ8FRD6_9PEZI</name>
<protein>
    <submittedName>
        <fullName evidence="2">Uncharacterized protein</fullName>
    </submittedName>
</protein>
<reference evidence="2 3" key="1">
    <citation type="journal article" date="2021" name="Nat. Commun.">
        <title>Genetic determinants of endophytism in the Arabidopsis root mycobiome.</title>
        <authorList>
            <person name="Mesny F."/>
            <person name="Miyauchi S."/>
            <person name="Thiergart T."/>
            <person name="Pickel B."/>
            <person name="Atanasova L."/>
            <person name="Karlsson M."/>
            <person name="Huettel B."/>
            <person name="Barry K.W."/>
            <person name="Haridas S."/>
            <person name="Chen C."/>
            <person name="Bauer D."/>
            <person name="Andreopoulos W."/>
            <person name="Pangilinan J."/>
            <person name="LaButti K."/>
            <person name="Riley R."/>
            <person name="Lipzen A."/>
            <person name="Clum A."/>
            <person name="Drula E."/>
            <person name="Henrissat B."/>
            <person name="Kohler A."/>
            <person name="Grigoriev I.V."/>
            <person name="Martin F.M."/>
            <person name="Hacquard S."/>
        </authorList>
    </citation>
    <scope>NUCLEOTIDE SEQUENCE [LARGE SCALE GENOMIC DNA]</scope>
    <source>
        <strain evidence="2 3">MPI-SDFR-AT-0080</strain>
    </source>
</reference>
<evidence type="ECO:0000256" key="1">
    <source>
        <dbReference type="SAM" id="MobiDB-lite"/>
    </source>
</evidence>
<feature type="region of interest" description="Disordered" evidence="1">
    <location>
        <begin position="42"/>
        <end position="70"/>
    </location>
</feature>
<comment type="caution">
    <text evidence="2">The sequence shown here is derived from an EMBL/GenBank/DDBJ whole genome shotgun (WGS) entry which is preliminary data.</text>
</comment>
<sequence>MCTVSPNAGLTVRNDLRLPAEDPDYMLQGNLSWLRLESDATTIDTSSDTDDSNEGAGAPHGVRVDDDPDRLPRAWCHEAERETPEPEKHLNVRAHLSTQAHGATLGAGLSNYAPSAAHESVQQDPFHMFASLSDIACGLEVGRDILTGEMIYRKRVLELQGVNQRTFCQMIDRKCVHAVFYLGKPATDELVHLLYDGSVVLRVEGLEVVAPAAEWSDWNSWESYKADEASYTYYQTVLKTGGSFC</sequence>
<evidence type="ECO:0000313" key="2">
    <source>
        <dbReference type="EMBL" id="KAH7016605.1"/>
    </source>
</evidence>
<proteinExistence type="predicted"/>
<dbReference type="Proteomes" id="UP000774617">
    <property type="component" value="Unassembled WGS sequence"/>
</dbReference>
<dbReference type="EMBL" id="JAGTJR010000075">
    <property type="protein sequence ID" value="KAH7016605.1"/>
    <property type="molecule type" value="Genomic_DNA"/>
</dbReference>
<keyword evidence="3" id="KW-1185">Reference proteome</keyword>
<evidence type="ECO:0000313" key="3">
    <source>
        <dbReference type="Proteomes" id="UP000774617"/>
    </source>
</evidence>
<accession>A0ABQ8FRD6</accession>
<organism evidence="2 3">
    <name type="scientific">Macrophomina phaseolina</name>
    <dbReference type="NCBI Taxonomy" id="35725"/>
    <lineage>
        <taxon>Eukaryota</taxon>
        <taxon>Fungi</taxon>
        <taxon>Dikarya</taxon>
        <taxon>Ascomycota</taxon>
        <taxon>Pezizomycotina</taxon>
        <taxon>Dothideomycetes</taxon>
        <taxon>Dothideomycetes incertae sedis</taxon>
        <taxon>Botryosphaeriales</taxon>
        <taxon>Botryosphaeriaceae</taxon>
        <taxon>Macrophomina</taxon>
    </lineage>
</organism>